<keyword evidence="2" id="KW-1185">Reference proteome</keyword>
<name>A0A1R4IZD4_9MICO</name>
<dbReference type="EMBL" id="FUKO01000014">
    <property type="protein sequence ID" value="SJN25222.1"/>
    <property type="molecule type" value="Genomic_DNA"/>
</dbReference>
<gene>
    <name evidence="1" type="ORF">FM104_04785</name>
</gene>
<accession>A0A1R4IZD4</accession>
<evidence type="ECO:0000313" key="1">
    <source>
        <dbReference type="EMBL" id="SJN25222.1"/>
    </source>
</evidence>
<reference evidence="1 2" key="1">
    <citation type="submission" date="2017-02" db="EMBL/GenBank/DDBJ databases">
        <authorList>
            <person name="Peterson S.W."/>
        </authorList>
    </citation>
    <scope>NUCLEOTIDE SEQUENCE [LARGE SCALE GENOMIC DNA]</scope>
    <source>
        <strain evidence="1 2">B Mb 05.01</strain>
    </source>
</reference>
<sequence>MNNTAHIDPEPWVSRINPQLRAPEPDAFPERIGTHGVDYAPRVLEVRILVTYKGETGYLCSETDINLRTRYGVTFDKRRSTIHRNRARAERVAAKIADRFERVEIEQALSA</sequence>
<evidence type="ECO:0000313" key="2">
    <source>
        <dbReference type="Proteomes" id="UP000196320"/>
    </source>
</evidence>
<dbReference type="OrthoDB" id="9952891at2"/>
<dbReference type="RefSeq" id="WP_087130334.1">
    <property type="nucleotide sequence ID" value="NZ_FUKO01000014.1"/>
</dbReference>
<protein>
    <submittedName>
        <fullName evidence="1">Uncharacterized protein</fullName>
    </submittedName>
</protein>
<proteinExistence type="predicted"/>
<dbReference type="AlphaFoldDB" id="A0A1R4IZD4"/>
<dbReference type="Proteomes" id="UP000196320">
    <property type="component" value="Unassembled WGS sequence"/>
</dbReference>
<organism evidence="1 2">
    <name type="scientific">Microbacterium esteraromaticum</name>
    <dbReference type="NCBI Taxonomy" id="57043"/>
    <lineage>
        <taxon>Bacteria</taxon>
        <taxon>Bacillati</taxon>
        <taxon>Actinomycetota</taxon>
        <taxon>Actinomycetes</taxon>
        <taxon>Micrococcales</taxon>
        <taxon>Microbacteriaceae</taxon>
        <taxon>Microbacterium</taxon>
    </lineage>
</organism>